<keyword evidence="2" id="KW-1185">Reference proteome</keyword>
<name>A0A2L0V071_9CAUD</name>
<protein>
    <submittedName>
        <fullName evidence="1">Uncharacterized protein</fullName>
    </submittedName>
</protein>
<accession>A0A2L0V071</accession>
<dbReference type="EMBL" id="MF403008">
    <property type="protein sequence ID" value="AUZ95188.1"/>
    <property type="molecule type" value="Genomic_DNA"/>
</dbReference>
<evidence type="ECO:0000313" key="2">
    <source>
        <dbReference type="Proteomes" id="UP000223025"/>
    </source>
</evidence>
<evidence type="ECO:0000313" key="1">
    <source>
        <dbReference type="EMBL" id="AUZ95188.1"/>
    </source>
</evidence>
<dbReference type="Proteomes" id="UP000223025">
    <property type="component" value="Segment"/>
</dbReference>
<reference evidence="1 2" key="1">
    <citation type="submission" date="2017-06" db="EMBL/GenBank/DDBJ databases">
        <authorList>
            <person name="Kim H.J."/>
            <person name="Triplett B.A."/>
        </authorList>
    </citation>
    <scope>NUCLEOTIDE SEQUENCE [LARGE SCALE GENOMIC DNA]</scope>
</reference>
<dbReference type="GeneID" id="40088432"/>
<sequence length="103" mass="11909">MDLFEFMDRMKGDGQVYDNFIMKLSSSEQYMLVIKGIISFEHSNIDSISDFVPFDFQVPDNVTFARFGGIFKSNVQIGNVFIEPFDGETIYDFIDRCSKYEAV</sequence>
<dbReference type="KEGG" id="vg:40088432"/>
<organism evidence="1 2">
    <name type="scientific">Agrobacterium phage Atu_ph07</name>
    <dbReference type="NCBI Taxonomy" id="2024264"/>
    <lineage>
        <taxon>Viruses</taxon>
        <taxon>Duplodnaviria</taxon>
        <taxon>Heunggongvirae</taxon>
        <taxon>Uroviricota</taxon>
        <taxon>Caudoviricetes</taxon>
        <taxon>Polybotosvirus</taxon>
        <taxon>Polybotosvirus Atuph07</taxon>
    </lineage>
</organism>
<proteinExistence type="predicted"/>
<dbReference type="RefSeq" id="YP_009612094.1">
    <property type="nucleotide sequence ID" value="NC_042013.1"/>
</dbReference>